<proteinExistence type="predicted"/>
<reference evidence="1 2" key="1">
    <citation type="submission" date="2024-09" db="EMBL/GenBank/DDBJ databases">
        <authorList>
            <person name="Sun Q."/>
            <person name="Mori K."/>
        </authorList>
    </citation>
    <scope>NUCLEOTIDE SEQUENCE [LARGE SCALE GENOMIC DNA]</scope>
    <source>
        <strain evidence="1 2">JCM 4362</strain>
    </source>
</reference>
<keyword evidence="2" id="KW-1185">Reference proteome</keyword>
<dbReference type="RefSeq" id="WP_345223194.1">
    <property type="nucleotide sequence ID" value="NZ_BAAAXE010000013.1"/>
</dbReference>
<gene>
    <name evidence="1" type="ORF">ACFFTU_13665</name>
</gene>
<dbReference type="EMBL" id="JBHMCR010000006">
    <property type="protein sequence ID" value="MFB9521002.1"/>
    <property type="molecule type" value="Genomic_DNA"/>
</dbReference>
<dbReference type="Proteomes" id="UP001589718">
    <property type="component" value="Unassembled WGS sequence"/>
</dbReference>
<protein>
    <submittedName>
        <fullName evidence="1">Uncharacterized protein</fullName>
    </submittedName>
</protein>
<name>A0ABV5PCS0_STRCM</name>
<organism evidence="1 2">
    <name type="scientific">Streptomyces cremeus</name>
    <dbReference type="NCBI Taxonomy" id="66881"/>
    <lineage>
        <taxon>Bacteria</taxon>
        <taxon>Bacillati</taxon>
        <taxon>Actinomycetota</taxon>
        <taxon>Actinomycetes</taxon>
        <taxon>Kitasatosporales</taxon>
        <taxon>Streptomycetaceae</taxon>
        <taxon>Streptomyces</taxon>
    </lineage>
</organism>
<evidence type="ECO:0000313" key="2">
    <source>
        <dbReference type="Proteomes" id="UP001589718"/>
    </source>
</evidence>
<comment type="caution">
    <text evidence="1">The sequence shown here is derived from an EMBL/GenBank/DDBJ whole genome shotgun (WGS) entry which is preliminary data.</text>
</comment>
<evidence type="ECO:0000313" key="1">
    <source>
        <dbReference type="EMBL" id="MFB9521002.1"/>
    </source>
</evidence>
<sequence>MSGTTRKYSVSIPEDLAETVRAKVGPGEFSAYITAALRQRLAMERLSELVDDHEARHGAFSETELAAADALLGGTADSPARHGEERSAA</sequence>
<accession>A0ABV5PCS0</accession>